<feature type="region of interest" description="Disordered" evidence="1">
    <location>
        <begin position="245"/>
        <end position="316"/>
    </location>
</feature>
<sequence>MGLRRGLRDLDRRLIPPLASAFGWLGGGAKRRLLGTAVLVVAALAVAGALAVRDRPVEPEPATTRVGLAAGEPVSSYVADSRGDLSRLARSGDPDRPVYALVSLSAYLSPARLRPVLAGVRAERAYTRVPLPGYPAPVAAVGARRVPADVVAGMDRLAADRNRISTDFGRLAASPGPQRGQYRSEQRVYRAQAEAYAGHCSCVFAALVSGRPGALTRLAARPGVRAVEPARAGTRLDRLVVAPLLPEQSGDDPSTPPSPSPVPSGSAPGPADPSPSPSGSTPASVPPSPSRSADPPSSPAGAPGAAEPSAEVTGGG</sequence>
<gene>
    <name evidence="2" type="ORF">Aru02nite_01940</name>
</gene>
<dbReference type="RefSeq" id="WP_203654083.1">
    <property type="nucleotide sequence ID" value="NZ_BAAAZM010000016.1"/>
</dbReference>
<name>A0A8J3NA33_9ACTN</name>
<organism evidence="2 3">
    <name type="scientific">Actinocatenispora rupis</name>
    <dbReference type="NCBI Taxonomy" id="519421"/>
    <lineage>
        <taxon>Bacteria</taxon>
        <taxon>Bacillati</taxon>
        <taxon>Actinomycetota</taxon>
        <taxon>Actinomycetes</taxon>
        <taxon>Micromonosporales</taxon>
        <taxon>Micromonosporaceae</taxon>
        <taxon>Actinocatenispora</taxon>
    </lineage>
</organism>
<evidence type="ECO:0000313" key="3">
    <source>
        <dbReference type="Proteomes" id="UP000612808"/>
    </source>
</evidence>
<proteinExistence type="predicted"/>
<dbReference type="Proteomes" id="UP000612808">
    <property type="component" value="Unassembled WGS sequence"/>
</dbReference>
<dbReference type="EMBL" id="BOMB01000001">
    <property type="protein sequence ID" value="GID09305.1"/>
    <property type="molecule type" value="Genomic_DNA"/>
</dbReference>
<evidence type="ECO:0000256" key="1">
    <source>
        <dbReference type="SAM" id="MobiDB-lite"/>
    </source>
</evidence>
<dbReference type="AlphaFoldDB" id="A0A8J3NA33"/>
<feature type="compositionally biased region" description="Low complexity" evidence="1">
    <location>
        <begin position="290"/>
        <end position="310"/>
    </location>
</feature>
<reference evidence="2" key="1">
    <citation type="submission" date="2021-01" db="EMBL/GenBank/DDBJ databases">
        <title>Whole genome shotgun sequence of Actinocatenispora rupis NBRC 107355.</title>
        <authorList>
            <person name="Komaki H."/>
            <person name="Tamura T."/>
        </authorList>
    </citation>
    <scope>NUCLEOTIDE SEQUENCE</scope>
    <source>
        <strain evidence="2">NBRC 107355</strain>
    </source>
</reference>
<comment type="caution">
    <text evidence="2">The sequence shown here is derived from an EMBL/GenBank/DDBJ whole genome shotgun (WGS) entry which is preliminary data.</text>
</comment>
<protein>
    <submittedName>
        <fullName evidence="2">Uncharacterized protein</fullName>
    </submittedName>
</protein>
<evidence type="ECO:0000313" key="2">
    <source>
        <dbReference type="EMBL" id="GID09305.1"/>
    </source>
</evidence>
<keyword evidence="3" id="KW-1185">Reference proteome</keyword>
<accession>A0A8J3NA33</accession>